<organism evidence="1 2">
    <name type="scientific">Bradyrhizobium zhengyangense</name>
    <dbReference type="NCBI Taxonomy" id="2911009"/>
    <lineage>
        <taxon>Bacteria</taxon>
        <taxon>Pseudomonadati</taxon>
        <taxon>Pseudomonadota</taxon>
        <taxon>Alphaproteobacteria</taxon>
        <taxon>Hyphomicrobiales</taxon>
        <taxon>Nitrobacteraceae</taxon>
        <taxon>Bradyrhizobium</taxon>
    </lineage>
</organism>
<dbReference type="RefSeq" id="WP_237869088.1">
    <property type="nucleotide sequence ID" value="NZ_JAKLUA010000001.1"/>
</dbReference>
<gene>
    <name evidence="1" type="ORF">L6637_02900</name>
</gene>
<accession>A0ABS9LFW3</accession>
<evidence type="ECO:0000313" key="1">
    <source>
        <dbReference type="EMBL" id="MCG2665880.1"/>
    </source>
</evidence>
<keyword evidence="2" id="KW-1185">Reference proteome</keyword>
<name>A0ABS9LFW3_9BRAD</name>
<protein>
    <submittedName>
        <fullName evidence="1">Uncharacterized protein</fullName>
    </submittedName>
</protein>
<dbReference type="EMBL" id="JAKLUA010000001">
    <property type="protein sequence ID" value="MCG2665880.1"/>
    <property type="molecule type" value="Genomic_DNA"/>
</dbReference>
<evidence type="ECO:0000313" key="2">
    <source>
        <dbReference type="Proteomes" id="UP001139012"/>
    </source>
</evidence>
<dbReference type="Proteomes" id="UP001139012">
    <property type="component" value="Unassembled WGS sequence"/>
</dbReference>
<proteinExistence type="predicted"/>
<comment type="caution">
    <text evidence="1">The sequence shown here is derived from an EMBL/GenBank/DDBJ whole genome shotgun (WGS) entry which is preliminary data.</text>
</comment>
<sequence>MEDKRTLLERAKFLSENYAGQPIGDDDFANGFILHNRENRVAILDVLHAEDSNGGEIAFEDMRKAAERAELIGRLKDTHQKLLKAGR</sequence>
<reference evidence="1" key="1">
    <citation type="submission" date="2022-01" db="EMBL/GenBank/DDBJ databases">
        <title>Genome sequnece data of strain Bradyrhizobium sp. nov.</title>
        <authorList>
            <person name="Zhang J."/>
        </authorList>
    </citation>
    <scope>NUCLEOTIDE SEQUENCE</scope>
    <source>
        <strain evidence="1">WYCCWR 12774</strain>
    </source>
</reference>